<dbReference type="AlphaFoldDB" id="A0A3A4CHU3"/>
<dbReference type="PANTHER" id="PTHR30086:SF20">
    <property type="entry name" value="ARGININE EXPORTER PROTEIN ARGO-RELATED"/>
    <property type="match status" value="1"/>
</dbReference>
<proteinExistence type="predicted"/>
<feature type="transmembrane region" description="Helical" evidence="6">
    <location>
        <begin position="6"/>
        <end position="27"/>
    </location>
</feature>
<dbReference type="RefSeq" id="WP_005019768.1">
    <property type="nucleotide sequence ID" value="NZ_BKVS01000105.1"/>
</dbReference>
<dbReference type="GeneID" id="56306095"/>
<dbReference type="EMBL" id="VFBM01000004">
    <property type="protein sequence ID" value="TNX92539.1"/>
    <property type="molecule type" value="Genomic_DNA"/>
</dbReference>
<accession>A0A3A4CHU3</accession>
<keyword evidence="4 6" id="KW-1133">Transmembrane helix</keyword>
<reference evidence="8 10" key="2">
    <citation type="submission" date="2019-06" db="EMBL/GenBank/DDBJ databases">
        <title>Genome of Acinetobacter radioresistens APH1, a phenol degrading strain.</title>
        <authorList>
            <person name="Liu Y."/>
        </authorList>
    </citation>
    <scope>NUCLEOTIDE SEQUENCE [LARGE SCALE GENOMIC DNA]</scope>
    <source>
        <strain evidence="8 10">APH1</strain>
    </source>
</reference>
<evidence type="ECO:0000256" key="6">
    <source>
        <dbReference type="SAM" id="Phobius"/>
    </source>
</evidence>
<evidence type="ECO:0000256" key="3">
    <source>
        <dbReference type="ARBA" id="ARBA00022692"/>
    </source>
</evidence>
<evidence type="ECO:0000313" key="7">
    <source>
        <dbReference type="EMBL" id="HCM31663.1"/>
    </source>
</evidence>
<evidence type="ECO:0000313" key="9">
    <source>
        <dbReference type="Proteomes" id="UP000262257"/>
    </source>
</evidence>
<dbReference type="PIRSF" id="PIRSF006324">
    <property type="entry name" value="LeuE"/>
    <property type="match status" value="1"/>
</dbReference>
<dbReference type="InterPro" id="IPR001123">
    <property type="entry name" value="LeuE-type"/>
</dbReference>
<evidence type="ECO:0000256" key="2">
    <source>
        <dbReference type="ARBA" id="ARBA00022475"/>
    </source>
</evidence>
<comment type="caution">
    <text evidence="7">The sequence shown here is derived from an EMBL/GenBank/DDBJ whole genome shotgun (WGS) entry which is preliminary data.</text>
</comment>
<evidence type="ECO:0000256" key="1">
    <source>
        <dbReference type="ARBA" id="ARBA00004651"/>
    </source>
</evidence>
<evidence type="ECO:0000256" key="5">
    <source>
        <dbReference type="ARBA" id="ARBA00023136"/>
    </source>
</evidence>
<dbReference type="EMBL" id="DPXL01000114">
    <property type="protein sequence ID" value="HCM31663.1"/>
    <property type="molecule type" value="Genomic_DNA"/>
</dbReference>
<dbReference type="GO" id="GO:0015171">
    <property type="term" value="F:amino acid transmembrane transporter activity"/>
    <property type="evidence" value="ECO:0007669"/>
    <property type="project" value="TreeGrafter"/>
</dbReference>
<feature type="transmembrane region" description="Helical" evidence="6">
    <location>
        <begin position="142"/>
        <end position="162"/>
    </location>
</feature>
<comment type="subcellular location">
    <subcellularLocation>
        <location evidence="1">Cell membrane</location>
        <topology evidence="1">Multi-pass membrane protein</topology>
    </subcellularLocation>
</comment>
<keyword evidence="2" id="KW-1003">Cell membrane</keyword>
<keyword evidence="5 6" id="KW-0472">Membrane</keyword>
<dbReference type="KEGG" id="arj:DOM24_08370"/>
<feature type="transmembrane region" description="Helical" evidence="6">
    <location>
        <begin position="39"/>
        <end position="64"/>
    </location>
</feature>
<dbReference type="Pfam" id="PF01810">
    <property type="entry name" value="LysE"/>
    <property type="match status" value="1"/>
</dbReference>
<gene>
    <name evidence="7" type="ORF">DIC32_09080</name>
    <name evidence="8" type="ORF">FHY67_07220</name>
</gene>
<dbReference type="PANTHER" id="PTHR30086">
    <property type="entry name" value="ARGININE EXPORTER PROTEIN ARGO"/>
    <property type="match status" value="1"/>
</dbReference>
<reference evidence="7 9" key="1">
    <citation type="journal article" date="2018" name="Nat. Biotechnol.">
        <title>A standardized bacterial taxonomy based on genome phylogeny substantially revises the tree of life.</title>
        <authorList>
            <person name="Parks D.H."/>
            <person name="Chuvochina M."/>
            <person name="Waite D.W."/>
            <person name="Rinke C."/>
            <person name="Skarshewski A."/>
            <person name="Chaumeil P.A."/>
            <person name="Hugenholtz P."/>
        </authorList>
    </citation>
    <scope>NUCLEOTIDE SEQUENCE [LARGE SCALE GENOMIC DNA]</scope>
    <source>
        <strain evidence="7">UBA10045</strain>
    </source>
</reference>
<name>A0A3A4CHU3_ACIRA</name>
<evidence type="ECO:0000313" key="10">
    <source>
        <dbReference type="Proteomes" id="UP000314285"/>
    </source>
</evidence>
<dbReference type="Proteomes" id="UP000314285">
    <property type="component" value="Unassembled WGS sequence"/>
</dbReference>
<evidence type="ECO:0000313" key="8">
    <source>
        <dbReference type="EMBL" id="TNX92539.1"/>
    </source>
</evidence>
<organism evidence="7 9">
    <name type="scientific">Acinetobacter radioresistens</name>
    <dbReference type="NCBI Taxonomy" id="40216"/>
    <lineage>
        <taxon>Bacteria</taxon>
        <taxon>Pseudomonadati</taxon>
        <taxon>Pseudomonadota</taxon>
        <taxon>Gammaproteobacteria</taxon>
        <taxon>Moraxellales</taxon>
        <taxon>Moraxellaceae</taxon>
        <taxon>Acinetobacter</taxon>
    </lineage>
</organism>
<protein>
    <submittedName>
        <fullName evidence="7">LysE family translocator</fullName>
    </submittedName>
</protein>
<evidence type="ECO:0000256" key="4">
    <source>
        <dbReference type="ARBA" id="ARBA00022989"/>
    </source>
</evidence>
<dbReference type="GO" id="GO:0005886">
    <property type="term" value="C:plasma membrane"/>
    <property type="evidence" value="ECO:0007669"/>
    <property type="project" value="UniProtKB-SubCell"/>
</dbReference>
<keyword evidence="3 6" id="KW-0812">Transmembrane</keyword>
<feature type="transmembrane region" description="Helical" evidence="6">
    <location>
        <begin position="76"/>
        <end position="97"/>
    </location>
</feature>
<dbReference type="Proteomes" id="UP000262257">
    <property type="component" value="Unassembled WGS sequence"/>
</dbReference>
<sequence length="203" mass="22321">MAELLIPFFIAIILLTITPGLDTALIIRTATVGNKSKAFNAALGIACGCLAWGVLVACGIGAILATSELAFNLLKWLGAVYLVWLGIGLIFKPRTAFEITSNPNKQENWFLKGLITNILNPKVGFFYVSFLPQFIPTGENSTYWLLSLVAIHVGLGILWSLFLITLMKPISRFLQQGKTLKKIDQITGSIFILFALKLTFTNR</sequence>